<dbReference type="SMART" id="SM00086">
    <property type="entry name" value="PAC"/>
    <property type="match status" value="4"/>
</dbReference>
<dbReference type="RefSeq" id="WP_167206781.1">
    <property type="nucleotide sequence ID" value="NZ_CP050063.1"/>
</dbReference>
<dbReference type="Gene3D" id="3.30.450.20">
    <property type="entry name" value="PAS domain"/>
    <property type="match status" value="5"/>
</dbReference>
<keyword evidence="9" id="KW-0677">Repeat</keyword>
<sequence length="950" mass="106970">MKTHSPASLYPFLSREGEMGNLIPSIDWSINPLGPIDTWPQSLRTTLSIMLGSPLPMLLFWGPERICFCNETYHLELGHSSNYPAVTGEPGPTAWPLLWTETNLVIDQTVSSGKPVRIENKLLAIHRKGELVDSYWTFSYSPVIGELAEPGGILITCLETTGIPQSIGPMDITQEQLQFALKASELGTWVLDPVQNIVHWDMRCQELYGFPNDNQVAYADVLNHIHPDDRQEVEESVRRVLAPGSKDRYDSKFRTIAATDNKLRWLRCQGKAYFNDQNVAYRFAGTAQDITDQVLAQENLKRTEEQARLAVDSAGAGTFFVDLATDTIVYSSTLSTIFTGSEQANLTRDVLINYILPQDRPIRDKAYEKAALTGKLQYEARTVWNDGSIHWLKVMGTYLNDASGKALSFAGIAQDISVEVEARLEQQQFTSLVEGSPEYMSIFRLDGPVLYVNPYGLELLGLTRDGITSRQMSDFFTVEDWKIVQQQQIPVAMAQKQWEGIQHYRHFQTGERIPLDIKRFIIDDPSTGEPYAIVATGRDLRPTLAARKELEESEAALQKANKRLEMALNAGRLGSYELDLGSGLMQCTLQCRANFGLPADALFNFPDLLDVILPDDRQRVLEAIDEAIMTTNTYNAEYRINWPDGSIHWIRASGQGTYDETGTPLKMVGITMDITTQRMAQQELERQVKEHTQELRTTNHELIRTNHELEQFAYIASHDLQEPLRKIQSFAGLLLDNRHDDELFTLYLNKVTKSAQRMSALIKAVLNYSRLSKTDEQLALIDLNQIIRNVLVDFELLIEEKKAVIQCGNLPVIEGIPLQMHQLFTNLISNALKFSEILPVIVIQANILTPIEVVEQLNLYPTSTYVHLMVQDNGIGFEQEYADRVFTIFQRLNNAKNYSGTGIGLALCRKIVSNHGGIITAESEPGQGAIFHIYLPEKQPVGQFSAGYSL</sequence>
<evidence type="ECO:0000256" key="8">
    <source>
        <dbReference type="ARBA" id="ARBA00022692"/>
    </source>
</evidence>
<dbReference type="InterPro" id="IPR052162">
    <property type="entry name" value="Sensor_kinase/Photoreceptor"/>
</dbReference>
<dbReference type="PROSITE" id="PS50112">
    <property type="entry name" value="PAS"/>
    <property type="match status" value="2"/>
</dbReference>
<dbReference type="KEGG" id="spib:G8759_07965"/>
<evidence type="ECO:0000256" key="14">
    <source>
        <dbReference type="SAM" id="Coils"/>
    </source>
</evidence>
<feature type="domain" description="PAC" evidence="17">
    <location>
        <begin position="634"/>
        <end position="686"/>
    </location>
</feature>
<dbReference type="PRINTS" id="PR00344">
    <property type="entry name" value="BCTRLSENSOR"/>
</dbReference>
<dbReference type="Proteomes" id="UP000501802">
    <property type="component" value="Chromosome"/>
</dbReference>
<dbReference type="NCBIfam" id="TIGR00229">
    <property type="entry name" value="sensory_box"/>
    <property type="match status" value="4"/>
</dbReference>
<dbReference type="InterPro" id="IPR005467">
    <property type="entry name" value="His_kinase_dom"/>
</dbReference>
<dbReference type="PANTHER" id="PTHR43304:SF1">
    <property type="entry name" value="PAC DOMAIN-CONTAINING PROTEIN"/>
    <property type="match status" value="1"/>
</dbReference>
<keyword evidence="10" id="KW-0547">Nucleotide-binding</keyword>
<feature type="domain" description="PAC" evidence="17">
    <location>
        <begin position="249"/>
        <end position="302"/>
    </location>
</feature>
<dbReference type="CDD" id="cd00130">
    <property type="entry name" value="PAS"/>
    <property type="match status" value="3"/>
</dbReference>
<feature type="coiled-coil region" evidence="14">
    <location>
        <begin position="543"/>
        <end position="570"/>
    </location>
</feature>
<dbReference type="InterPro" id="IPR001610">
    <property type="entry name" value="PAC"/>
</dbReference>
<dbReference type="CDD" id="cd00082">
    <property type="entry name" value="HisKA"/>
    <property type="match status" value="1"/>
</dbReference>
<dbReference type="FunFam" id="2.10.70.100:FF:000001">
    <property type="entry name" value="Sensory transduction histidine kinase"/>
    <property type="match status" value="1"/>
</dbReference>
<gene>
    <name evidence="18" type="ORF">G8759_07965</name>
</gene>
<keyword evidence="13" id="KW-0472">Membrane</keyword>
<evidence type="ECO:0000313" key="19">
    <source>
        <dbReference type="Proteomes" id="UP000501802"/>
    </source>
</evidence>
<evidence type="ECO:0000256" key="7">
    <source>
        <dbReference type="ARBA" id="ARBA00022679"/>
    </source>
</evidence>
<dbReference type="InterPro" id="IPR004358">
    <property type="entry name" value="Sig_transdc_His_kin-like_C"/>
</dbReference>
<feature type="domain" description="PAC" evidence="17">
    <location>
        <begin position="376"/>
        <end position="428"/>
    </location>
</feature>
<keyword evidence="14" id="KW-0175">Coiled coil</keyword>
<dbReference type="Pfam" id="PF13426">
    <property type="entry name" value="PAS_9"/>
    <property type="match status" value="1"/>
</dbReference>
<keyword evidence="7" id="KW-0808">Transferase</keyword>
<evidence type="ECO:0000256" key="11">
    <source>
        <dbReference type="ARBA" id="ARBA00022777"/>
    </source>
</evidence>
<keyword evidence="11" id="KW-0418">Kinase</keyword>
<dbReference type="SMART" id="SM00388">
    <property type="entry name" value="HisKA"/>
    <property type="match status" value="1"/>
</dbReference>
<dbReference type="PANTHER" id="PTHR43304">
    <property type="entry name" value="PHYTOCHROME-LIKE PROTEIN CPH1"/>
    <property type="match status" value="1"/>
</dbReference>
<evidence type="ECO:0000259" key="17">
    <source>
        <dbReference type="PROSITE" id="PS50113"/>
    </source>
</evidence>
<accession>A0A6G9AJR7</accession>
<dbReference type="Gene3D" id="3.30.565.10">
    <property type="entry name" value="Histidine kinase-like ATPase, C-terminal domain"/>
    <property type="match status" value="1"/>
</dbReference>
<evidence type="ECO:0000256" key="4">
    <source>
        <dbReference type="ARBA" id="ARBA00022475"/>
    </source>
</evidence>
<proteinExistence type="predicted"/>
<evidence type="ECO:0000259" key="15">
    <source>
        <dbReference type="PROSITE" id="PS50109"/>
    </source>
</evidence>
<dbReference type="GO" id="GO:0005886">
    <property type="term" value="C:plasma membrane"/>
    <property type="evidence" value="ECO:0007669"/>
    <property type="project" value="UniProtKB-SubCell"/>
</dbReference>
<evidence type="ECO:0000256" key="12">
    <source>
        <dbReference type="ARBA" id="ARBA00022989"/>
    </source>
</evidence>
<dbReference type="AlphaFoldDB" id="A0A6G9AJR7"/>
<keyword evidence="5" id="KW-0997">Cell inner membrane</keyword>
<dbReference type="InterPro" id="IPR000700">
    <property type="entry name" value="PAS-assoc_C"/>
</dbReference>
<keyword evidence="6" id="KW-0597">Phosphoprotein</keyword>
<dbReference type="Gene3D" id="2.10.70.100">
    <property type="match status" value="2"/>
</dbReference>
<dbReference type="SUPFAM" id="SSF47384">
    <property type="entry name" value="Homodimeric domain of signal transducing histidine kinase"/>
    <property type="match status" value="1"/>
</dbReference>
<dbReference type="InterPro" id="IPR003594">
    <property type="entry name" value="HATPase_dom"/>
</dbReference>
<evidence type="ECO:0000256" key="5">
    <source>
        <dbReference type="ARBA" id="ARBA00022519"/>
    </source>
</evidence>
<dbReference type="PROSITE" id="PS50109">
    <property type="entry name" value="HIS_KIN"/>
    <property type="match status" value="1"/>
</dbReference>
<evidence type="ECO:0000256" key="13">
    <source>
        <dbReference type="ARBA" id="ARBA00023136"/>
    </source>
</evidence>
<dbReference type="PROSITE" id="PS50113">
    <property type="entry name" value="PAC"/>
    <property type="match status" value="3"/>
</dbReference>
<evidence type="ECO:0000256" key="2">
    <source>
        <dbReference type="ARBA" id="ARBA00004429"/>
    </source>
</evidence>
<keyword evidence="4" id="KW-1003">Cell membrane</keyword>
<dbReference type="InterPro" id="IPR003661">
    <property type="entry name" value="HisK_dim/P_dom"/>
</dbReference>
<keyword evidence="8" id="KW-0812">Transmembrane</keyword>
<dbReference type="InterPro" id="IPR036097">
    <property type="entry name" value="HisK_dim/P_sf"/>
</dbReference>
<keyword evidence="12" id="KW-1133">Transmembrane helix</keyword>
<dbReference type="SUPFAM" id="SSF55785">
    <property type="entry name" value="PYP-like sensor domain (PAS domain)"/>
    <property type="match status" value="4"/>
</dbReference>
<dbReference type="EC" id="2.7.13.3" evidence="3"/>
<name>A0A6G9AJR7_9BACT</name>
<comment type="catalytic activity">
    <reaction evidence="1">
        <text>ATP + protein L-histidine = ADP + protein N-phospho-L-histidine.</text>
        <dbReference type="EC" id="2.7.13.3"/>
    </reaction>
</comment>
<dbReference type="GO" id="GO:0000155">
    <property type="term" value="F:phosphorelay sensor kinase activity"/>
    <property type="evidence" value="ECO:0007669"/>
    <property type="project" value="InterPro"/>
</dbReference>
<dbReference type="InterPro" id="IPR000014">
    <property type="entry name" value="PAS"/>
</dbReference>
<evidence type="ECO:0000256" key="10">
    <source>
        <dbReference type="ARBA" id="ARBA00022741"/>
    </source>
</evidence>
<feature type="domain" description="PAS" evidence="16">
    <location>
        <begin position="173"/>
        <end position="244"/>
    </location>
</feature>
<organism evidence="18 19">
    <name type="scientific">Spirosoma aureum</name>
    <dbReference type="NCBI Taxonomy" id="2692134"/>
    <lineage>
        <taxon>Bacteria</taxon>
        <taxon>Pseudomonadati</taxon>
        <taxon>Bacteroidota</taxon>
        <taxon>Cytophagia</taxon>
        <taxon>Cytophagales</taxon>
        <taxon>Cytophagaceae</taxon>
        <taxon>Spirosoma</taxon>
    </lineage>
</organism>
<dbReference type="InterPro" id="IPR013655">
    <property type="entry name" value="PAS_fold_3"/>
</dbReference>
<keyword evidence="19" id="KW-1185">Reference proteome</keyword>
<dbReference type="Pfam" id="PF02518">
    <property type="entry name" value="HATPase_c"/>
    <property type="match status" value="1"/>
</dbReference>
<dbReference type="GO" id="GO:0000166">
    <property type="term" value="F:nucleotide binding"/>
    <property type="evidence" value="ECO:0007669"/>
    <property type="project" value="UniProtKB-KW"/>
</dbReference>
<dbReference type="SMART" id="SM00387">
    <property type="entry name" value="HATPase_c"/>
    <property type="match status" value="1"/>
</dbReference>
<dbReference type="EMBL" id="CP050063">
    <property type="protein sequence ID" value="QIP12559.1"/>
    <property type="molecule type" value="Genomic_DNA"/>
</dbReference>
<evidence type="ECO:0000256" key="9">
    <source>
        <dbReference type="ARBA" id="ARBA00022737"/>
    </source>
</evidence>
<reference evidence="18 19" key="1">
    <citation type="submission" date="2020-03" db="EMBL/GenBank/DDBJ databases">
        <authorList>
            <person name="Kim M.K."/>
        </authorList>
    </citation>
    <scope>NUCLEOTIDE SEQUENCE [LARGE SCALE GENOMIC DNA]</scope>
    <source>
        <strain evidence="18 19">BT328</strain>
    </source>
</reference>
<dbReference type="InterPro" id="IPR036890">
    <property type="entry name" value="HATPase_C_sf"/>
</dbReference>
<feature type="domain" description="PAS" evidence="16">
    <location>
        <begin position="425"/>
        <end position="496"/>
    </location>
</feature>
<protein>
    <recommendedName>
        <fullName evidence="3">histidine kinase</fullName>
        <ecNumber evidence="3">2.7.13.3</ecNumber>
    </recommendedName>
</protein>
<evidence type="ECO:0000256" key="6">
    <source>
        <dbReference type="ARBA" id="ARBA00022553"/>
    </source>
</evidence>
<dbReference type="InterPro" id="IPR035965">
    <property type="entry name" value="PAS-like_dom_sf"/>
</dbReference>
<dbReference type="SMART" id="SM00091">
    <property type="entry name" value="PAS"/>
    <property type="match status" value="4"/>
</dbReference>
<dbReference type="SUPFAM" id="SSF55874">
    <property type="entry name" value="ATPase domain of HSP90 chaperone/DNA topoisomerase II/histidine kinase"/>
    <property type="match status" value="1"/>
</dbReference>
<dbReference type="Pfam" id="PF08447">
    <property type="entry name" value="PAS_3"/>
    <property type="match status" value="3"/>
</dbReference>
<dbReference type="Pfam" id="PF00512">
    <property type="entry name" value="HisKA"/>
    <property type="match status" value="1"/>
</dbReference>
<evidence type="ECO:0000313" key="18">
    <source>
        <dbReference type="EMBL" id="QIP12559.1"/>
    </source>
</evidence>
<feature type="coiled-coil region" evidence="14">
    <location>
        <begin position="674"/>
        <end position="701"/>
    </location>
</feature>
<evidence type="ECO:0000259" key="16">
    <source>
        <dbReference type="PROSITE" id="PS50112"/>
    </source>
</evidence>
<dbReference type="Gene3D" id="1.10.287.130">
    <property type="match status" value="1"/>
</dbReference>
<evidence type="ECO:0000256" key="3">
    <source>
        <dbReference type="ARBA" id="ARBA00012438"/>
    </source>
</evidence>
<comment type="subcellular location">
    <subcellularLocation>
        <location evidence="2">Cell inner membrane</location>
        <topology evidence="2">Multi-pass membrane protein</topology>
    </subcellularLocation>
</comment>
<feature type="domain" description="Histidine kinase" evidence="15">
    <location>
        <begin position="715"/>
        <end position="939"/>
    </location>
</feature>
<evidence type="ECO:0000256" key="1">
    <source>
        <dbReference type="ARBA" id="ARBA00000085"/>
    </source>
</evidence>